<organism evidence="1 2">
    <name type="scientific">Plasmopara halstedii</name>
    <name type="common">Downy mildew of sunflower</name>
    <dbReference type="NCBI Taxonomy" id="4781"/>
    <lineage>
        <taxon>Eukaryota</taxon>
        <taxon>Sar</taxon>
        <taxon>Stramenopiles</taxon>
        <taxon>Oomycota</taxon>
        <taxon>Peronosporomycetes</taxon>
        <taxon>Peronosporales</taxon>
        <taxon>Peronosporaceae</taxon>
        <taxon>Plasmopara</taxon>
    </lineage>
</organism>
<protein>
    <submittedName>
        <fullName evidence="1">Uncharacterized protein</fullName>
    </submittedName>
</protein>
<accession>A0A0P1AKW1</accession>
<dbReference type="EMBL" id="CCYD01000553">
    <property type="protein sequence ID" value="CEG41322.1"/>
    <property type="molecule type" value="Genomic_DNA"/>
</dbReference>
<sequence>MAATTLTRASGIGRVKSITQVGDTEAKVFLDNVLYVEGASHGLFAMHLAITKQKFEISYDRAASTFSDYKNGEQLIFAVPRERTWVFEAKRPADAPRRPGVPRVIVNNTIAGGVATLEQWHNRTGHTSVQYLKSWWIVYSCAA</sequence>
<dbReference type="GeneID" id="36406730"/>
<name>A0A0P1AKW1_PLAHL</name>
<dbReference type="AlphaFoldDB" id="A0A0P1AKW1"/>
<dbReference type="RefSeq" id="XP_024577691.1">
    <property type="nucleotide sequence ID" value="XM_024727078.1"/>
</dbReference>
<dbReference type="Proteomes" id="UP000054928">
    <property type="component" value="Unassembled WGS sequence"/>
</dbReference>
<keyword evidence="2" id="KW-1185">Reference proteome</keyword>
<evidence type="ECO:0000313" key="1">
    <source>
        <dbReference type="EMBL" id="CEG41322.1"/>
    </source>
</evidence>
<dbReference type="OrthoDB" id="127529at2759"/>
<evidence type="ECO:0000313" key="2">
    <source>
        <dbReference type="Proteomes" id="UP000054928"/>
    </source>
</evidence>
<dbReference type="OMA" id="RERTWVF"/>
<reference evidence="2" key="1">
    <citation type="submission" date="2014-09" db="EMBL/GenBank/DDBJ databases">
        <authorList>
            <person name="Sharma Rahul"/>
            <person name="Thines Marco"/>
        </authorList>
    </citation>
    <scope>NUCLEOTIDE SEQUENCE [LARGE SCALE GENOMIC DNA]</scope>
</reference>
<proteinExistence type="predicted"/>